<accession>W2H3H5</accession>
<sequence>MRMTPGRNFLRVVDPDDDDLVAADEERIKYGSLIEIIKKLDAADGLLKVSKIEAKKAINAARKDGKITKAESSTVKAHLGLPNKSS</sequence>
<dbReference type="EMBL" id="KI685701">
    <property type="protein sequence ID" value="ETK89130.1"/>
    <property type="molecule type" value="Genomic_DNA"/>
</dbReference>
<evidence type="ECO:0000313" key="1">
    <source>
        <dbReference type="EMBL" id="ETK89130.1"/>
    </source>
</evidence>
<dbReference type="AlphaFoldDB" id="W2H3H5"/>
<organism evidence="1">
    <name type="scientific">Phytophthora nicotianae</name>
    <name type="common">Potato buckeye rot agent</name>
    <name type="synonym">Phytophthora parasitica</name>
    <dbReference type="NCBI Taxonomy" id="4792"/>
    <lineage>
        <taxon>Eukaryota</taxon>
        <taxon>Sar</taxon>
        <taxon>Stramenopiles</taxon>
        <taxon>Oomycota</taxon>
        <taxon>Peronosporomycetes</taxon>
        <taxon>Peronosporales</taxon>
        <taxon>Peronosporaceae</taxon>
        <taxon>Phytophthora</taxon>
    </lineage>
</organism>
<proteinExistence type="predicted"/>
<dbReference type="VEuPathDB" id="FungiDB:PPTG_20991"/>
<dbReference type="Proteomes" id="UP000053236">
    <property type="component" value="Unassembled WGS sequence"/>
</dbReference>
<reference evidence="1" key="1">
    <citation type="submission" date="2013-11" db="EMBL/GenBank/DDBJ databases">
        <title>The Genome Sequence of Phytophthora parasitica CJ02B3.</title>
        <authorList>
            <consortium name="The Broad Institute Genomics Platform"/>
            <person name="Russ C."/>
            <person name="Tyler B."/>
            <person name="Panabieres F."/>
            <person name="Shan W."/>
            <person name="Tripathy S."/>
            <person name="Grunwald N."/>
            <person name="Machado M."/>
            <person name="Johnson C.S."/>
            <person name="Arredondo F."/>
            <person name="Hong C."/>
            <person name="Coffey M."/>
            <person name="Young S.K."/>
            <person name="Zeng Q."/>
            <person name="Gargeya S."/>
            <person name="Fitzgerald M."/>
            <person name="Abouelleil A."/>
            <person name="Alvarado L."/>
            <person name="Chapman S.B."/>
            <person name="Gainer-Dewar J."/>
            <person name="Goldberg J."/>
            <person name="Griggs A."/>
            <person name="Gujja S."/>
            <person name="Hansen M."/>
            <person name="Howarth C."/>
            <person name="Imamovic A."/>
            <person name="Ireland A."/>
            <person name="Larimer J."/>
            <person name="McCowan C."/>
            <person name="Murphy C."/>
            <person name="Pearson M."/>
            <person name="Poon T.W."/>
            <person name="Priest M."/>
            <person name="Roberts A."/>
            <person name="Saif S."/>
            <person name="Shea T."/>
            <person name="Sykes S."/>
            <person name="Wortman J."/>
            <person name="Nusbaum C."/>
            <person name="Birren B."/>
        </authorList>
    </citation>
    <scope>NUCLEOTIDE SEQUENCE [LARGE SCALE GENOMIC DNA]</scope>
    <source>
        <strain evidence="1">CJ02B3</strain>
    </source>
</reference>
<gene>
    <name evidence="1" type="ORF">L915_06717</name>
</gene>
<name>W2H3H5_PHYNI</name>
<protein>
    <submittedName>
        <fullName evidence="1">Uncharacterized protein</fullName>
    </submittedName>
</protein>